<feature type="binding site" evidence="9">
    <location>
        <position position="148"/>
    </location>
    <ligand>
        <name>NAD(+)</name>
        <dbReference type="ChEBI" id="CHEBI:57540"/>
    </ligand>
</feature>
<keyword evidence="11" id="KW-1185">Reference proteome</keyword>
<reference evidence="10" key="1">
    <citation type="journal article" date="2014" name="Int. J. Syst. Evol. Microbiol.">
        <title>Complete genome sequence of Corynebacterium casei LMG S-19264T (=DSM 44701T), isolated from a smear-ripened cheese.</title>
        <authorList>
            <consortium name="US DOE Joint Genome Institute (JGI-PGF)"/>
            <person name="Walter F."/>
            <person name="Albersmeier A."/>
            <person name="Kalinowski J."/>
            <person name="Ruckert C."/>
        </authorList>
    </citation>
    <scope>NUCLEOTIDE SEQUENCE</scope>
    <source>
        <strain evidence="10">CGMCC 1.12754</strain>
    </source>
</reference>
<keyword evidence="2 9" id="KW-0808">Transferase</keyword>
<reference evidence="10" key="2">
    <citation type="submission" date="2020-09" db="EMBL/GenBank/DDBJ databases">
        <authorList>
            <person name="Sun Q."/>
            <person name="Zhou Y."/>
        </authorList>
    </citation>
    <scope>NUCLEOTIDE SEQUENCE</scope>
    <source>
        <strain evidence="10">CGMCC 1.12754</strain>
    </source>
</reference>
<keyword evidence="6 9" id="KW-0521">NADP</keyword>
<evidence type="ECO:0000256" key="5">
    <source>
        <dbReference type="ARBA" id="ARBA00022840"/>
    </source>
</evidence>
<name>A0A917HGJ6_9BACI</name>
<dbReference type="InterPro" id="IPR016064">
    <property type="entry name" value="NAD/diacylglycerol_kinase_sf"/>
</dbReference>
<dbReference type="Gene3D" id="2.60.200.30">
    <property type="entry name" value="Probable inorganic polyphosphate/atp-NAD kinase, domain 2"/>
    <property type="match status" value="1"/>
</dbReference>
<evidence type="ECO:0000256" key="1">
    <source>
        <dbReference type="ARBA" id="ARBA00022490"/>
    </source>
</evidence>
<keyword evidence="4 9" id="KW-0418">Kinase</keyword>
<dbReference type="GO" id="GO:0046872">
    <property type="term" value="F:metal ion binding"/>
    <property type="evidence" value="ECO:0007669"/>
    <property type="project" value="UniProtKB-UniRule"/>
</dbReference>
<proteinExistence type="inferred from homology"/>
<dbReference type="GO" id="GO:0006741">
    <property type="term" value="P:NADP+ biosynthetic process"/>
    <property type="evidence" value="ECO:0007669"/>
    <property type="project" value="UniProtKB-UniRule"/>
</dbReference>
<dbReference type="Proteomes" id="UP000622860">
    <property type="component" value="Unassembled WGS sequence"/>
</dbReference>
<dbReference type="HAMAP" id="MF_00361">
    <property type="entry name" value="NAD_kinase"/>
    <property type="match status" value="1"/>
</dbReference>
<comment type="subcellular location">
    <subcellularLocation>
        <location evidence="9">Cytoplasm</location>
    </subcellularLocation>
</comment>
<dbReference type="GO" id="GO:0005737">
    <property type="term" value="C:cytoplasm"/>
    <property type="evidence" value="ECO:0007669"/>
    <property type="project" value="UniProtKB-SubCell"/>
</dbReference>
<keyword evidence="1 9" id="KW-0963">Cytoplasm</keyword>
<dbReference type="InterPro" id="IPR017437">
    <property type="entry name" value="ATP-NAD_kinase_PpnK-typ_C"/>
</dbReference>
<evidence type="ECO:0000256" key="7">
    <source>
        <dbReference type="ARBA" id="ARBA00023027"/>
    </source>
</evidence>
<dbReference type="GO" id="GO:0051287">
    <property type="term" value="F:NAD binding"/>
    <property type="evidence" value="ECO:0007669"/>
    <property type="project" value="UniProtKB-ARBA"/>
</dbReference>
<feature type="binding site" evidence="9">
    <location>
        <position position="185"/>
    </location>
    <ligand>
        <name>NAD(+)</name>
        <dbReference type="ChEBI" id="CHEBI:57540"/>
    </ligand>
</feature>
<dbReference type="EMBL" id="BMFR01000010">
    <property type="protein sequence ID" value="GGG78163.1"/>
    <property type="molecule type" value="Genomic_DNA"/>
</dbReference>
<keyword evidence="7 9" id="KW-0520">NAD</keyword>
<comment type="caution">
    <text evidence="10">The sequence shown here is derived from an EMBL/GenBank/DDBJ whole genome shotgun (WGS) entry which is preliminary data.</text>
</comment>
<dbReference type="GO" id="GO:0003951">
    <property type="term" value="F:NAD+ kinase activity"/>
    <property type="evidence" value="ECO:0007669"/>
    <property type="project" value="UniProtKB-UniRule"/>
</dbReference>
<comment type="caution">
    <text evidence="9">Lacks conserved residue(s) required for the propagation of feature annotation.</text>
</comment>
<evidence type="ECO:0000256" key="8">
    <source>
        <dbReference type="ARBA" id="ARBA00047925"/>
    </source>
</evidence>
<dbReference type="GO" id="GO:0019674">
    <property type="term" value="P:NAD+ metabolic process"/>
    <property type="evidence" value="ECO:0007669"/>
    <property type="project" value="InterPro"/>
</dbReference>
<evidence type="ECO:0000256" key="2">
    <source>
        <dbReference type="ARBA" id="ARBA00022679"/>
    </source>
</evidence>
<protein>
    <recommendedName>
        <fullName evidence="9">NAD kinase</fullName>
        <ecNumber evidence="9">2.7.1.23</ecNumber>
    </recommendedName>
    <alternativeName>
        <fullName evidence="9">ATP-dependent NAD kinase</fullName>
    </alternativeName>
</protein>
<evidence type="ECO:0000256" key="6">
    <source>
        <dbReference type="ARBA" id="ARBA00022857"/>
    </source>
</evidence>
<dbReference type="EC" id="2.7.1.23" evidence="9"/>
<comment type="catalytic activity">
    <reaction evidence="8 9">
        <text>NAD(+) + ATP = ADP + NADP(+) + H(+)</text>
        <dbReference type="Rhea" id="RHEA:18629"/>
        <dbReference type="ChEBI" id="CHEBI:15378"/>
        <dbReference type="ChEBI" id="CHEBI:30616"/>
        <dbReference type="ChEBI" id="CHEBI:57540"/>
        <dbReference type="ChEBI" id="CHEBI:58349"/>
        <dbReference type="ChEBI" id="CHEBI:456216"/>
        <dbReference type="EC" id="2.7.1.23"/>
    </reaction>
</comment>
<feature type="binding site" evidence="9">
    <location>
        <begin position="45"/>
        <end position="46"/>
    </location>
    <ligand>
        <name>NAD(+)</name>
        <dbReference type="ChEBI" id="CHEBI:57540"/>
    </ligand>
</feature>
<comment type="function">
    <text evidence="9">Involved in the regulation of the intracellular balance of NAD and NADP, and is a key enzyme in the biosynthesis of NADP. Catalyzes specifically the phosphorylation on 2'-hydroxyl of the adenosine moiety of NAD to yield NADP.</text>
</comment>
<evidence type="ECO:0000256" key="4">
    <source>
        <dbReference type="ARBA" id="ARBA00022777"/>
    </source>
</evidence>
<organism evidence="10 11">
    <name type="scientific">Virgibacillus oceani</name>
    <dbReference type="NCBI Taxonomy" id="1479511"/>
    <lineage>
        <taxon>Bacteria</taxon>
        <taxon>Bacillati</taxon>
        <taxon>Bacillota</taxon>
        <taxon>Bacilli</taxon>
        <taxon>Bacillales</taxon>
        <taxon>Bacillaceae</taxon>
        <taxon>Virgibacillus</taxon>
    </lineage>
</organism>
<gene>
    <name evidence="10" type="primary">nadK1</name>
    <name evidence="9" type="synonym">nadK</name>
    <name evidence="10" type="ORF">GCM10011398_24210</name>
</gene>
<feature type="binding site" evidence="9">
    <location>
        <position position="150"/>
    </location>
    <ligand>
        <name>NAD(+)</name>
        <dbReference type="ChEBI" id="CHEBI:57540"/>
    </ligand>
</feature>
<dbReference type="FunFam" id="2.60.200.30:FF:000002">
    <property type="entry name" value="NAD kinase"/>
    <property type="match status" value="1"/>
</dbReference>
<dbReference type="PANTHER" id="PTHR20275:SF0">
    <property type="entry name" value="NAD KINASE"/>
    <property type="match status" value="1"/>
</dbReference>
<dbReference type="RefSeq" id="WP_188455653.1">
    <property type="nucleotide sequence ID" value="NZ_BMFR01000010.1"/>
</dbReference>
<sequence length="274" mass="31043">MKFAIVSKGDERSNKIKATMKQYLIDFNLEYCENEPDLVISVGGDGTFLEAFHRYVHRLKHTAFVGVHTGHLGFYADWIPDEVEKLIIEIAKTPYQVVEYPLLEVTIRSKTGGKEDRYLALNEATIKTADGSVVFDVEIKGEHFETFRGDGLCLSTPSGSTAYNKALGGGIIHPSLEAVQLTEMASINNRVFRTIGSPLILPKHHTCLLKPIVDRSFLIAVDHFTETYTNVKSIQCRVAKERVRFARFKPFPFWNRVRDSFVAEENNTRKKDSI</sequence>
<dbReference type="SUPFAM" id="SSF111331">
    <property type="entry name" value="NAD kinase/diacylglycerol kinase-like"/>
    <property type="match status" value="1"/>
</dbReference>
<dbReference type="InterPro" id="IPR002504">
    <property type="entry name" value="NADK"/>
</dbReference>
<dbReference type="InterPro" id="IPR017438">
    <property type="entry name" value="ATP-NAD_kinase_N"/>
</dbReference>
<evidence type="ECO:0000256" key="3">
    <source>
        <dbReference type="ARBA" id="ARBA00022741"/>
    </source>
</evidence>
<accession>A0A917HGJ6</accession>
<dbReference type="Pfam" id="PF20143">
    <property type="entry name" value="NAD_kinase_C"/>
    <property type="match status" value="1"/>
</dbReference>
<dbReference type="NCBIfam" id="NF003424">
    <property type="entry name" value="PRK04885.1"/>
    <property type="match status" value="1"/>
</dbReference>
<feature type="active site" description="Proton acceptor" evidence="9">
    <location>
        <position position="45"/>
    </location>
</feature>
<evidence type="ECO:0000313" key="10">
    <source>
        <dbReference type="EMBL" id="GGG78163.1"/>
    </source>
</evidence>
<dbReference type="GO" id="GO:0005524">
    <property type="term" value="F:ATP binding"/>
    <property type="evidence" value="ECO:0007669"/>
    <property type="project" value="UniProtKB-KW"/>
</dbReference>
<comment type="similarity">
    <text evidence="9">Belongs to the NAD kinase family.</text>
</comment>
<evidence type="ECO:0000256" key="9">
    <source>
        <dbReference type="HAMAP-Rule" id="MF_00361"/>
    </source>
</evidence>
<comment type="cofactor">
    <cofactor evidence="9">
        <name>a divalent metal cation</name>
        <dbReference type="ChEBI" id="CHEBI:60240"/>
    </cofactor>
</comment>
<evidence type="ECO:0000313" key="11">
    <source>
        <dbReference type="Proteomes" id="UP000622860"/>
    </source>
</evidence>
<dbReference type="AlphaFoldDB" id="A0A917HGJ6"/>
<dbReference type="PANTHER" id="PTHR20275">
    <property type="entry name" value="NAD KINASE"/>
    <property type="match status" value="1"/>
</dbReference>
<feature type="binding site" evidence="9">
    <location>
        <begin position="122"/>
        <end position="123"/>
    </location>
    <ligand>
        <name>NAD(+)</name>
        <dbReference type="ChEBI" id="CHEBI:57540"/>
    </ligand>
</feature>
<dbReference type="Gene3D" id="3.40.50.10330">
    <property type="entry name" value="Probable inorganic polyphosphate/atp-NAD kinase, domain 1"/>
    <property type="match status" value="1"/>
</dbReference>
<dbReference type="Pfam" id="PF01513">
    <property type="entry name" value="NAD_kinase"/>
    <property type="match status" value="1"/>
</dbReference>
<keyword evidence="3 9" id="KW-0547">Nucleotide-binding</keyword>
<keyword evidence="5 9" id="KW-0067">ATP-binding</keyword>